<dbReference type="InterPro" id="IPR052798">
    <property type="entry name" value="Giardia_VSA"/>
</dbReference>
<dbReference type="InterPro" id="IPR000742">
    <property type="entry name" value="EGF"/>
</dbReference>
<reference evidence="3 4" key="1">
    <citation type="submission" date="2016-05" db="EMBL/GenBank/DDBJ databases">
        <title>First whole genome sequencing of Entamoeba histolytica HM1:IMSS-clone-6.</title>
        <authorList>
            <person name="Mukherjee Avik.K."/>
            <person name="Izumyama S."/>
            <person name="Nakada-Tsukui K."/>
            <person name="Nozaki T."/>
        </authorList>
    </citation>
    <scope>NUCLEOTIDE SEQUENCE [LARGE SCALE GENOMIC DNA]</scope>
    <source>
        <strain evidence="3 4">HM1:IMSS clone 6</strain>
    </source>
</reference>
<gene>
    <name evidence="3" type="ORF">CL6EHI_111990</name>
</gene>
<feature type="domain" description="EGF-like" evidence="2">
    <location>
        <begin position="1056"/>
        <end position="1090"/>
    </location>
</feature>
<dbReference type="OMA" id="KSSICTP"/>
<accession>A0A5K1VTK8</accession>
<sequence>MSTTKLIFIALIIVSCIAENFIRFPYPGLPSTDIDGKKEYAIFRKKQQAYLLINMLRVDPQAFVEKYMKPVIADDSWRLLFKTESIRLKKFPDYYPLYQDALLEQTASHARLGESFANVRSRLKSKLPEKLDGFIPGYKPLKLLAQTLMWKTKTQNDFFSYLCHGTYQDIQHCGKKDLVLAGCKPDYINRKTPRGRIRFLLRPSGAVGCNTVNTLVKDENLFACDVTYPDFSPRLRIKSPMIAGNWFNTGIGNSRIYAVVIHVPQHEKVSKVELIIDGKMIELPLAYQNGVTHVYSIAYTPLKHIPSLMKGYFFHAVINGKNFFYPAQYYYDWEENIKLNIKQRYNGFCKIPFPDRTCDVCDEGYRNVNGTCVRCPFENCAECTADVCTKCSKGHLLSYGTCTTPCIEHCDVCSYSTTCDKCAPTHFLNATNGTCVECSEKFQDCATCTNEKCLTYMCQYTDPTCNMKKTPGQYFSEITQKCEKCSEGCKSCTYDQFRGSKCLVCNNGLFLTEEGECIPCHYVDGCAPGQCDGIKCLRCKRGYYPSGKGCIKCDETCAQCTTNGTCVACAYGYWLDPEYGKCVENYEVENCERKNAHGVCSKCKEGFGFDKYHKCVACDASCKKCFFADKCEECKETFYNDKGHCIPCSRRGCDLCDANECFSCQPNSYLHNGVCVRGPPGCSLCHDKAPICKVCEKGMKMENGHCVPDCDIKNCAKCNGDETCRYCKSTLNPFYGYEPAPNGTDPCPFVCDPVELNCLLTEKMKRGEVDACFSLGCKYCPPHTFRRNHKCIKCAVGCAHCLNEKECIKCLPGYSYYMGECFQCNKNGTCGEGEYMEGCTCTSCEKKFPHCSACDKDQCIDCDPHFVLSENKTSCVPCTKKTCPPPPPPPCRGKDCEGPHHPDCDGDDCPKPEPTPDPTPDPDVPVPQECNATANFSRIGDSYVFDPMCVKKDADCYCTECACGYELSTTNHTCVEVSEEKKLNLCCNTEDGCCTSCQPGYKLNGCKCVKDCKCGENDDGTCKEIVGIENCKTVGCDNICQECLEGYYLNGTSCDKCMDNCTHCKNNNTCTQCQEGYYLNETTLLCDRCKNCSGICDSTGLVCESCAPGQYLNETTGECESCVGCERCVVNDNVVYCTLCADGSVPVDGYCAKSTTFARSGVNGVSVILAMVMMIALIL</sequence>
<proteinExistence type="predicted"/>
<dbReference type="VEuPathDB" id="AmoebaDB:KM1_049310"/>
<dbReference type="SMART" id="SM00261">
    <property type="entry name" value="FU"/>
    <property type="match status" value="8"/>
</dbReference>
<dbReference type="EMBL" id="BDEQ01000001">
    <property type="protein sequence ID" value="GAT97483.1"/>
    <property type="molecule type" value="Genomic_DNA"/>
</dbReference>
<dbReference type="VEuPathDB" id="AmoebaDB:EHI7A_023600"/>
<feature type="domain" description="EGF-like" evidence="2">
    <location>
        <begin position="519"/>
        <end position="551"/>
    </location>
</feature>
<feature type="signal peptide" evidence="1">
    <location>
        <begin position="1"/>
        <end position="18"/>
    </location>
</feature>
<feature type="domain" description="EGF-like" evidence="2">
    <location>
        <begin position="674"/>
        <end position="707"/>
    </location>
</feature>
<feature type="domain" description="EGF-like" evidence="2">
    <location>
        <begin position="405"/>
        <end position="436"/>
    </location>
</feature>
<dbReference type="InterPro" id="IPR006212">
    <property type="entry name" value="Furin_repeat"/>
</dbReference>
<dbReference type="PROSITE" id="PS51257">
    <property type="entry name" value="PROKAR_LIPOPROTEIN"/>
    <property type="match status" value="1"/>
</dbReference>
<dbReference type="AlphaFoldDB" id="A0A5K1VTK8"/>
<feature type="domain" description="EGF-like" evidence="2">
    <location>
        <begin position="552"/>
        <end position="583"/>
    </location>
</feature>
<dbReference type="Proteomes" id="UP000078387">
    <property type="component" value="Unassembled WGS sequence"/>
</dbReference>
<feature type="domain" description="EGF-like" evidence="2">
    <location>
        <begin position="793"/>
        <end position="825"/>
    </location>
</feature>
<dbReference type="Gene3D" id="2.10.220.10">
    <property type="entry name" value="Hormone Receptor, Insulin-like Growth Factor Receptor 1, Chain A, domain 2"/>
    <property type="match status" value="1"/>
</dbReference>
<dbReference type="VEuPathDB" id="AmoebaDB:EHI8A_024480"/>
<dbReference type="SMART" id="SM00181">
    <property type="entry name" value="EGF"/>
    <property type="match status" value="9"/>
</dbReference>
<evidence type="ECO:0000256" key="1">
    <source>
        <dbReference type="SAM" id="SignalP"/>
    </source>
</evidence>
<feature type="domain" description="EGF-like" evidence="2">
    <location>
        <begin position="484"/>
        <end position="518"/>
    </location>
</feature>
<evidence type="ECO:0000313" key="4">
    <source>
        <dbReference type="Proteomes" id="UP000078387"/>
    </source>
</evidence>
<comment type="caution">
    <text evidence="3">The sequence shown here is derived from an EMBL/GenBank/DDBJ whole genome shotgun (WGS) entry which is preliminary data.</text>
</comment>
<protein>
    <submittedName>
        <fullName evidence="3">Cxxc-rich protein</fullName>
    </submittedName>
</protein>
<dbReference type="SUPFAM" id="SSF57184">
    <property type="entry name" value="Growth factor receptor domain"/>
    <property type="match status" value="6"/>
</dbReference>
<feature type="domain" description="EGF-like" evidence="2">
    <location>
        <begin position="1118"/>
        <end position="1152"/>
    </location>
</feature>
<feature type="domain" description="EGF-like" evidence="2">
    <location>
        <begin position="843"/>
        <end position="876"/>
    </location>
</feature>
<dbReference type="InterPro" id="IPR009030">
    <property type="entry name" value="Growth_fac_rcpt_cys_sf"/>
</dbReference>
<dbReference type="VEuPathDB" id="AmoebaDB:KM1_049420"/>
<dbReference type="VEuPathDB" id="AmoebaDB:EHI5A_043870"/>
<evidence type="ECO:0000259" key="2">
    <source>
        <dbReference type="SMART" id="SM00181"/>
    </source>
</evidence>
<evidence type="ECO:0000313" key="3">
    <source>
        <dbReference type="EMBL" id="GAT97483.1"/>
    </source>
</evidence>
<keyword evidence="1" id="KW-0732">Signal</keyword>
<dbReference type="PANTHER" id="PTHR23275">
    <property type="entry name" value="CABRIOLET.-RELATED"/>
    <property type="match status" value="1"/>
</dbReference>
<dbReference type="VEuPathDB" id="AmoebaDB:EHI_111990"/>
<organism evidence="3 4">
    <name type="scientific">Entamoeba histolytica</name>
    <dbReference type="NCBI Taxonomy" id="5759"/>
    <lineage>
        <taxon>Eukaryota</taxon>
        <taxon>Amoebozoa</taxon>
        <taxon>Evosea</taxon>
        <taxon>Archamoebae</taxon>
        <taxon>Mastigamoebida</taxon>
        <taxon>Entamoebidae</taxon>
        <taxon>Entamoeba</taxon>
    </lineage>
</organism>
<dbReference type="PANTHER" id="PTHR23275:SF100">
    <property type="entry name" value="EGF-LIKE DOMAIN-CONTAINING PROTEIN"/>
    <property type="match status" value="1"/>
</dbReference>
<feature type="chain" id="PRO_5023820711" evidence="1">
    <location>
        <begin position="19"/>
        <end position="1179"/>
    </location>
</feature>
<name>A0A5K1VTK8_ENTHI</name>